<dbReference type="Proteomes" id="UP001193081">
    <property type="component" value="Unassembled WGS sequence"/>
</dbReference>
<accession>A0ABS4DG90</accession>
<evidence type="ECO:0000259" key="1">
    <source>
        <dbReference type="Pfam" id="PF10040"/>
    </source>
</evidence>
<dbReference type="InterPro" id="IPR019267">
    <property type="entry name" value="CRISPR-assoc_Cas6_C"/>
</dbReference>
<gene>
    <name evidence="2" type="primary">cas6</name>
    <name evidence="2" type="ORF">EYB53_022295</name>
</gene>
<keyword evidence="3" id="KW-1185">Reference proteome</keyword>
<dbReference type="Pfam" id="PF10040">
    <property type="entry name" value="CRISPR_Cas6"/>
    <property type="match status" value="1"/>
</dbReference>
<proteinExistence type="predicted"/>
<sequence>MDQNWSTNATLTLPPLSLMRVRVAYRMLAATMLPAYKGALLRGGFGYAFQRATSACPPACWGHSATCPNTLICPYRQVFEPTRPAGSGGTLHNLHDIPRPFVIEPPLEIKREYRAGDALEFGLVLVGSALDLLPNFLYGFAELGQTGLGRDYVRAHLERADVLLPFQQLGVNVYTNGEVNVPVEPPTHNLAELPIHAAQLPADLQLTLHTPLRIKTGGAFIEHVDLGAIVQATCWRLAALTSFYGLVPWDADYRPLVSAARQVRVERAAIRWVDWERTSTRGGERRSMKLGGLVGSVSLRNVPIDVRTILLAASLLHTGKACVFGHGRIEVSHM</sequence>
<evidence type="ECO:0000313" key="3">
    <source>
        <dbReference type="Proteomes" id="UP001193081"/>
    </source>
</evidence>
<comment type="caution">
    <text evidence="2">The sequence shown here is derived from an EMBL/GenBank/DDBJ whole genome shotgun (WGS) entry which is preliminary data.</text>
</comment>
<protein>
    <submittedName>
        <fullName evidence="2">CRISPR system precrRNA processing endoribonuclease RAMP protein Cas6</fullName>
    </submittedName>
</protein>
<organism evidence="2 3">
    <name type="scientific">Candidatus Chloroploca mongolica</name>
    <dbReference type="NCBI Taxonomy" id="2528176"/>
    <lineage>
        <taxon>Bacteria</taxon>
        <taxon>Bacillati</taxon>
        <taxon>Chloroflexota</taxon>
        <taxon>Chloroflexia</taxon>
        <taxon>Chloroflexales</taxon>
        <taxon>Chloroflexineae</taxon>
        <taxon>Oscillochloridaceae</taxon>
        <taxon>Candidatus Chloroploca</taxon>
    </lineage>
</organism>
<reference evidence="2 3" key="1">
    <citation type="submission" date="2021-03" db="EMBL/GenBank/DDBJ databases">
        <authorList>
            <person name="Grouzdev D.S."/>
        </authorList>
    </citation>
    <scope>NUCLEOTIDE SEQUENCE [LARGE SCALE GENOMIC DNA]</scope>
    <source>
        <strain evidence="2 3">M50-1</strain>
    </source>
</reference>
<feature type="domain" description="CRISPR-associated protein Cas6 C-terminal" evidence="1">
    <location>
        <begin position="206"/>
        <end position="329"/>
    </location>
</feature>
<name>A0ABS4DG90_9CHLR</name>
<dbReference type="EMBL" id="SIJK02000070">
    <property type="protein sequence ID" value="MBP1468460.1"/>
    <property type="molecule type" value="Genomic_DNA"/>
</dbReference>
<evidence type="ECO:0000313" key="2">
    <source>
        <dbReference type="EMBL" id="MBP1468460.1"/>
    </source>
</evidence>